<evidence type="ECO:0000313" key="1">
    <source>
        <dbReference type="EMBL" id="NWJ57716.1"/>
    </source>
</evidence>
<dbReference type="AlphaFoldDB" id="A0A7K4MWP3"/>
<comment type="caution">
    <text evidence="1">The sequence shown here is derived from an EMBL/GenBank/DDBJ whole genome shotgun (WGS) entry which is preliminary data.</text>
</comment>
<organism evidence="1 2">
    <name type="scientific">Marine Group I thaumarchaeote</name>
    <dbReference type="NCBI Taxonomy" id="2511932"/>
    <lineage>
        <taxon>Archaea</taxon>
        <taxon>Nitrososphaerota</taxon>
        <taxon>Marine Group I</taxon>
    </lineage>
</organism>
<dbReference type="Proteomes" id="UP000575480">
    <property type="component" value="Unassembled WGS sequence"/>
</dbReference>
<proteinExistence type="predicted"/>
<dbReference type="EMBL" id="JACATH010000012">
    <property type="protein sequence ID" value="NWJ57716.1"/>
    <property type="molecule type" value="Genomic_DNA"/>
</dbReference>
<evidence type="ECO:0000313" key="2">
    <source>
        <dbReference type="Proteomes" id="UP000575480"/>
    </source>
</evidence>
<name>A0A7K4MWP3_9ARCH</name>
<reference evidence="1 2" key="1">
    <citation type="journal article" date="2019" name="Environ. Microbiol.">
        <title>Genomics insights into ecotype formation of ammonia-oxidizing archaea in the deep ocean.</title>
        <authorList>
            <person name="Wang Y."/>
            <person name="Huang J.M."/>
            <person name="Cui G.J."/>
            <person name="Nunoura T."/>
            <person name="Takaki Y."/>
            <person name="Li W.L."/>
            <person name="Li J."/>
            <person name="Gao Z.M."/>
            <person name="Takai K."/>
            <person name="Zhang A.Q."/>
            <person name="Stepanauskas R."/>
        </authorList>
    </citation>
    <scope>NUCLEOTIDE SEQUENCE [LARGE SCALE GENOMIC DNA]</scope>
    <source>
        <strain evidence="1 2">L15a</strain>
    </source>
</reference>
<accession>A0A7K4MWP3</accession>
<sequence length="211" mass="25058">MWKEQVVQPSPTLWEGEEQLKICRHHPEGPVWLPIDHFSSFKNATTGKLQYPHSCIECAEEARRKKDHKYNTSIRRKDTTKDRLERQPEEKILNSQVKFSSLPYTRQDLYEHLRNLYESWMTDENYGLGEGKWDVEHKIPRKFFINFITEPLSECLAWQKLQCLENIRPYDSLLNTAKNATLILPPGVTDPNVLHECTLEEFKELMKNWKD</sequence>
<protein>
    <submittedName>
        <fullName evidence="1">Uncharacterized protein</fullName>
    </submittedName>
</protein>
<gene>
    <name evidence="1" type="ORF">HX858_08215</name>
</gene>